<protein>
    <submittedName>
        <fullName evidence="2">Uncharacterized protein</fullName>
    </submittedName>
</protein>
<keyword evidence="1" id="KW-0812">Transmembrane</keyword>
<reference evidence="2" key="1">
    <citation type="journal article" date="2015" name="Appl. Environ. Microbiol.">
        <title>Nanoarchaeota, Their Sulfolobales Host, and Nanoarchaeota Virus Distribution across Yellowstone National Park Hot Springs.</title>
        <authorList>
            <person name="Munson-McGee J.H."/>
            <person name="Field E.K."/>
            <person name="Bateson M."/>
            <person name="Rooney C."/>
            <person name="Stepanauskas R."/>
            <person name="Young M.J."/>
        </authorList>
    </citation>
    <scope>NUCLEOTIDE SEQUENCE</scope>
    <source>
        <strain evidence="2">SCGC AB-777_F03</strain>
    </source>
</reference>
<reference evidence="2" key="2">
    <citation type="submission" date="2017-05" db="EMBL/GenBank/DDBJ databases">
        <authorList>
            <person name="Munson-Mcgee J.H."/>
        </authorList>
    </citation>
    <scope>NUCLEOTIDE SEQUENCE</scope>
    <source>
        <strain evidence="2">SCGC AB-777_F03</strain>
    </source>
</reference>
<sequence>MPDQLPIFTYLGLYKFGKEKSKIRLNRNKIIIFIIVFAALVYIANIYISCLI</sequence>
<keyword evidence="1" id="KW-1133">Transmembrane helix</keyword>
<dbReference type="RefSeq" id="WP_228615314.1">
    <property type="nucleotide sequence ID" value="NZ_QEFP02000007.1"/>
</dbReference>
<gene>
    <name evidence="2" type="ORF">DDW03_001580</name>
</gene>
<dbReference type="Proteomes" id="UP000245509">
    <property type="component" value="Unassembled WGS sequence"/>
</dbReference>
<comment type="caution">
    <text evidence="2">The sequence shown here is derived from an EMBL/GenBank/DDBJ whole genome shotgun (WGS) entry which is preliminary data.</text>
</comment>
<keyword evidence="1" id="KW-0472">Membrane</keyword>
<organism evidence="2 3">
    <name type="scientific">Nanobsidianus stetteri</name>
    <dbReference type="NCBI Taxonomy" id="1294122"/>
    <lineage>
        <taxon>Archaea</taxon>
        <taxon>Nanobdellota</taxon>
        <taxon>Candidatus Nanoarchaeia</taxon>
        <taxon>Nanoarchaeales</taxon>
        <taxon>Nanopusillaceae</taxon>
        <taxon>Candidatus Nanobsidianus</taxon>
    </lineage>
</organism>
<reference evidence="2" key="3">
    <citation type="submission" date="2021-11" db="EMBL/GenBank/DDBJ databases">
        <authorList>
            <person name="Munson-Mcgee J."/>
            <person name="Field E."/>
            <person name="Bateson M."/>
            <person name="Rooney C."/>
            <person name="Stepanauskas R."/>
            <person name="Young M."/>
        </authorList>
    </citation>
    <scope>NUCLEOTIDE SEQUENCE</scope>
    <source>
        <strain evidence="2">SCGC AB-777_F03</strain>
    </source>
</reference>
<dbReference type="AlphaFoldDB" id="A0AAE3JGQ0"/>
<evidence type="ECO:0000256" key="1">
    <source>
        <dbReference type="SAM" id="Phobius"/>
    </source>
</evidence>
<proteinExistence type="predicted"/>
<accession>A0AAE3JGQ0</accession>
<feature type="transmembrane region" description="Helical" evidence="1">
    <location>
        <begin position="30"/>
        <end position="48"/>
    </location>
</feature>
<evidence type="ECO:0000313" key="2">
    <source>
        <dbReference type="EMBL" id="MCC5447088.1"/>
    </source>
</evidence>
<dbReference type="EMBL" id="QEFP02000007">
    <property type="protein sequence ID" value="MCC5447088.1"/>
    <property type="molecule type" value="Genomic_DNA"/>
</dbReference>
<evidence type="ECO:0000313" key="3">
    <source>
        <dbReference type="Proteomes" id="UP000245509"/>
    </source>
</evidence>
<name>A0AAE3JGQ0_NANST</name>